<dbReference type="PROSITE" id="PS51125">
    <property type="entry name" value="NHL"/>
    <property type="match status" value="1"/>
</dbReference>
<sequence>YKGSLTMDPWNSAQDVVRCTLCQDSVAPMYCEVCHIHLCKDCVETHFSDSSKVHNVVPLKQYLTTLNYPKCRKHPTKQCELHCEQCDIPICAKCISTKKHLGHIQVDIFQSFENKTEILQKDLQELEKFIYAKYKEIASDIPVQKADLSKNSRKLTTAIDEQGEVWHREIDTIITNLKSNVEEMESKHLVVLNKQDDEITHTISKITQTIAELKKILNSNDVSLVSEYKSRNAEFRRLPPKLKVSLPNFRPQEIHTDQLIKQFGSLSALSFTTEEQDYSMPPQGAESSPPDRSLMDVPRVITAIDTGYILLCGVMCLNDTEVWTRGDDDMMKLFNLQGELVKSVQTKSGIDPWDIAVTRSGDLVYTDYRDRTVNIVKNTQIQTVIRLQGWEPRSVCSTSSGDLLVVMDSDDKDDSESDSDDDDKQTKVVRYSGSTEKQSIQYDDKGQPLYSSGYIKYISENRNLDICVSDRVAGAVVVVNQAGKLRFTYTGPSTTKGSFYPHGITTDSQGRILTADYDNHCIHILDQDGQFLRYIDNCHLLLPRGLCVDTRDNLFVAEYKTGKVKKIQYYM</sequence>
<name>A0A8W8IEU2_MAGGI</name>
<protein>
    <recommendedName>
        <fullName evidence="4">B box-type domain-containing protein</fullName>
    </recommendedName>
</protein>
<evidence type="ECO:0000256" key="3">
    <source>
        <dbReference type="PROSITE-ProRule" id="PRU00504"/>
    </source>
</evidence>
<dbReference type="SUPFAM" id="SSF101898">
    <property type="entry name" value="NHL repeat"/>
    <property type="match status" value="1"/>
</dbReference>
<dbReference type="EnsemblMetazoa" id="G13865.2">
    <property type="protein sequence ID" value="G13865.2:cds"/>
    <property type="gene ID" value="G13865"/>
</dbReference>
<evidence type="ECO:0000256" key="2">
    <source>
        <dbReference type="PROSITE-ProRule" id="PRU00024"/>
    </source>
</evidence>
<dbReference type="EnsemblMetazoa" id="G13865.3">
    <property type="protein sequence ID" value="G13865.3:cds"/>
    <property type="gene ID" value="G13865"/>
</dbReference>
<dbReference type="CDD" id="cd19756">
    <property type="entry name" value="Bbox2"/>
    <property type="match status" value="1"/>
</dbReference>
<dbReference type="GO" id="GO:0061630">
    <property type="term" value="F:ubiquitin protein ligase activity"/>
    <property type="evidence" value="ECO:0007669"/>
    <property type="project" value="TreeGrafter"/>
</dbReference>
<dbReference type="EnsemblMetazoa" id="G13865.1">
    <property type="protein sequence ID" value="G13865.1:cds"/>
    <property type="gene ID" value="G13865"/>
</dbReference>
<dbReference type="InterPro" id="IPR011042">
    <property type="entry name" value="6-blade_b-propeller_TolB-like"/>
</dbReference>
<evidence type="ECO:0000313" key="5">
    <source>
        <dbReference type="EnsemblMetazoa" id="G13865.3:cds"/>
    </source>
</evidence>
<dbReference type="Gene3D" id="2.120.10.30">
    <property type="entry name" value="TolB, C-terminal domain"/>
    <property type="match status" value="1"/>
</dbReference>
<dbReference type="Pfam" id="PF00643">
    <property type="entry name" value="zf-B_box"/>
    <property type="match status" value="1"/>
</dbReference>
<evidence type="ECO:0000256" key="1">
    <source>
        <dbReference type="ARBA" id="ARBA00022737"/>
    </source>
</evidence>
<dbReference type="PROSITE" id="PS50119">
    <property type="entry name" value="ZF_BBOX"/>
    <property type="match status" value="2"/>
</dbReference>
<evidence type="ECO:0000259" key="4">
    <source>
        <dbReference type="PROSITE" id="PS50119"/>
    </source>
</evidence>
<keyword evidence="2" id="KW-0863">Zinc-finger</keyword>
<keyword evidence="1" id="KW-0677">Repeat</keyword>
<dbReference type="SMART" id="SM00336">
    <property type="entry name" value="BBOX"/>
    <property type="match status" value="2"/>
</dbReference>
<dbReference type="PANTHER" id="PTHR25462">
    <property type="entry name" value="BONUS, ISOFORM C-RELATED"/>
    <property type="match status" value="1"/>
</dbReference>
<organism evidence="5 6">
    <name type="scientific">Magallana gigas</name>
    <name type="common">Pacific oyster</name>
    <name type="synonym">Crassostrea gigas</name>
    <dbReference type="NCBI Taxonomy" id="29159"/>
    <lineage>
        <taxon>Eukaryota</taxon>
        <taxon>Metazoa</taxon>
        <taxon>Spiralia</taxon>
        <taxon>Lophotrochozoa</taxon>
        <taxon>Mollusca</taxon>
        <taxon>Bivalvia</taxon>
        <taxon>Autobranchia</taxon>
        <taxon>Pteriomorphia</taxon>
        <taxon>Ostreida</taxon>
        <taxon>Ostreoidea</taxon>
        <taxon>Ostreidae</taxon>
        <taxon>Magallana</taxon>
    </lineage>
</organism>
<keyword evidence="6" id="KW-1185">Reference proteome</keyword>
<dbReference type="GO" id="GO:0008270">
    <property type="term" value="F:zinc ion binding"/>
    <property type="evidence" value="ECO:0007669"/>
    <property type="project" value="UniProtKB-KW"/>
</dbReference>
<evidence type="ECO:0000313" key="6">
    <source>
        <dbReference type="Proteomes" id="UP000005408"/>
    </source>
</evidence>
<reference evidence="5" key="1">
    <citation type="submission" date="2022-08" db="UniProtKB">
        <authorList>
            <consortium name="EnsemblMetazoa"/>
        </authorList>
    </citation>
    <scope>IDENTIFICATION</scope>
    <source>
        <strain evidence="5">05x7-T-G4-1.051#20</strain>
    </source>
</reference>
<dbReference type="InterPro" id="IPR001258">
    <property type="entry name" value="NHL_repeat"/>
</dbReference>
<dbReference type="PANTHER" id="PTHR25462:SF296">
    <property type="entry name" value="MEIOTIC P26, ISOFORM F"/>
    <property type="match status" value="1"/>
</dbReference>
<proteinExistence type="predicted"/>
<dbReference type="AlphaFoldDB" id="A0A8W8IEU2"/>
<keyword evidence="2" id="KW-0479">Metal-binding</keyword>
<feature type="repeat" description="NHL" evidence="3">
    <location>
        <begin position="500"/>
        <end position="528"/>
    </location>
</feature>
<feature type="domain" description="B box-type" evidence="4">
    <location>
        <begin position="71"/>
        <end position="108"/>
    </location>
</feature>
<dbReference type="Gene3D" id="3.30.160.60">
    <property type="entry name" value="Classic Zinc Finger"/>
    <property type="match status" value="1"/>
</dbReference>
<feature type="domain" description="B box-type" evidence="4">
    <location>
        <begin position="14"/>
        <end position="59"/>
    </location>
</feature>
<accession>A0A8W8IEU2</accession>
<dbReference type="Pfam" id="PF01436">
    <property type="entry name" value="NHL"/>
    <property type="match status" value="1"/>
</dbReference>
<dbReference type="SUPFAM" id="SSF57845">
    <property type="entry name" value="B-box zinc-binding domain"/>
    <property type="match status" value="1"/>
</dbReference>
<keyword evidence="2" id="KW-0862">Zinc</keyword>
<dbReference type="Proteomes" id="UP000005408">
    <property type="component" value="Unassembled WGS sequence"/>
</dbReference>
<dbReference type="InterPro" id="IPR047153">
    <property type="entry name" value="TRIM45/56/19-like"/>
</dbReference>
<dbReference type="InterPro" id="IPR000315">
    <property type="entry name" value="Znf_B-box"/>
</dbReference>